<reference evidence="1 2" key="1">
    <citation type="submission" date="2020-09" db="EMBL/GenBank/DDBJ databases">
        <title>Characterization of Paenibacillus peoriae strain ZF390 with broad-spectrum antimicrobial activity as a potential biocontrol agent.</title>
        <authorList>
            <person name="Li L."/>
            <person name="Zhao Y."/>
            <person name="Li B."/>
            <person name="Xie X."/>
        </authorList>
    </citation>
    <scope>NUCLEOTIDE SEQUENCE [LARGE SCALE GENOMIC DNA]</scope>
    <source>
        <strain evidence="1 2">ZF390</strain>
    </source>
</reference>
<dbReference type="RefSeq" id="WP_190297390.1">
    <property type="nucleotide sequence ID" value="NZ_CP061172.1"/>
</dbReference>
<name>A0A7H0Y339_9BACL</name>
<dbReference type="EMBL" id="CP061172">
    <property type="protein sequence ID" value="QNR65497.1"/>
    <property type="molecule type" value="Genomic_DNA"/>
</dbReference>
<dbReference type="Proteomes" id="UP000516384">
    <property type="component" value="Chromosome"/>
</dbReference>
<gene>
    <name evidence="1" type="ORF">IAQ67_16555</name>
</gene>
<organism evidence="1 2">
    <name type="scientific">Paenibacillus peoriae</name>
    <dbReference type="NCBI Taxonomy" id="59893"/>
    <lineage>
        <taxon>Bacteria</taxon>
        <taxon>Bacillati</taxon>
        <taxon>Bacillota</taxon>
        <taxon>Bacilli</taxon>
        <taxon>Bacillales</taxon>
        <taxon>Paenibacillaceae</taxon>
        <taxon>Paenibacillus</taxon>
    </lineage>
</organism>
<sequence>MNNLLQIDRINKLQGINTKELNMFSLHELYVDGVPIAYVRINNEKIEVLPFLKFAAEPCKALFVNTEEFSEMIEGYRAMDCLMYNSSNFSNKTHK</sequence>
<accession>A0A7H0Y339</accession>
<protein>
    <submittedName>
        <fullName evidence="1">Uncharacterized protein</fullName>
    </submittedName>
</protein>
<evidence type="ECO:0000313" key="1">
    <source>
        <dbReference type="EMBL" id="QNR65497.1"/>
    </source>
</evidence>
<evidence type="ECO:0000313" key="2">
    <source>
        <dbReference type="Proteomes" id="UP000516384"/>
    </source>
</evidence>
<proteinExistence type="predicted"/>
<dbReference type="AlphaFoldDB" id="A0A7H0Y339"/>